<comment type="caution">
    <text evidence="3">The sequence shown here is derived from an EMBL/GenBank/DDBJ whole genome shotgun (WGS) entry which is preliminary data.</text>
</comment>
<feature type="chain" id="PRO_5035298957" evidence="2">
    <location>
        <begin position="18"/>
        <end position="78"/>
    </location>
</feature>
<dbReference type="EMBL" id="QNUK01000022">
    <property type="protein sequence ID" value="KAF5907467.1"/>
    <property type="molecule type" value="Genomic_DNA"/>
</dbReference>
<keyword evidence="2" id="KW-0732">Signal</keyword>
<feature type="compositionally biased region" description="Basic and acidic residues" evidence="1">
    <location>
        <begin position="39"/>
        <end position="52"/>
    </location>
</feature>
<gene>
    <name evidence="3" type="primary">sur-2</name>
    <name evidence="3" type="ORF">DAT39_002880</name>
</gene>
<evidence type="ECO:0000313" key="4">
    <source>
        <dbReference type="Proteomes" id="UP000727407"/>
    </source>
</evidence>
<keyword evidence="4" id="KW-1185">Reference proteome</keyword>
<reference evidence="3" key="1">
    <citation type="submission" date="2020-07" db="EMBL/GenBank/DDBJ databases">
        <title>Clarias magur genome sequencing, assembly and annotation.</title>
        <authorList>
            <person name="Kushwaha B."/>
            <person name="Kumar R."/>
            <person name="Das P."/>
            <person name="Joshi C.G."/>
            <person name="Kumar D."/>
            <person name="Nagpure N.S."/>
            <person name="Pandey M."/>
            <person name="Agarwal S."/>
            <person name="Srivastava S."/>
            <person name="Singh M."/>
            <person name="Sahoo L."/>
            <person name="Jayasankar P."/>
            <person name="Meher P.K."/>
            <person name="Koringa P.G."/>
            <person name="Iquebal M.A."/>
            <person name="Das S.P."/>
            <person name="Bit A."/>
            <person name="Patnaik S."/>
            <person name="Patel N."/>
            <person name="Shah T.M."/>
            <person name="Hinsu A."/>
            <person name="Jena J.K."/>
        </authorList>
    </citation>
    <scope>NUCLEOTIDE SEQUENCE</scope>
    <source>
        <strain evidence="3">CIFAMagur01</strain>
        <tissue evidence="3">Testis</tissue>
    </source>
</reference>
<proteinExistence type="predicted"/>
<organism evidence="3 4">
    <name type="scientific">Clarias magur</name>
    <name type="common">Asian catfish</name>
    <name type="synonym">Macropteronotus magur</name>
    <dbReference type="NCBI Taxonomy" id="1594786"/>
    <lineage>
        <taxon>Eukaryota</taxon>
        <taxon>Metazoa</taxon>
        <taxon>Chordata</taxon>
        <taxon>Craniata</taxon>
        <taxon>Vertebrata</taxon>
        <taxon>Euteleostomi</taxon>
        <taxon>Actinopterygii</taxon>
        <taxon>Neopterygii</taxon>
        <taxon>Teleostei</taxon>
        <taxon>Ostariophysi</taxon>
        <taxon>Siluriformes</taxon>
        <taxon>Clariidae</taxon>
        <taxon>Clarias</taxon>
    </lineage>
</organism>
<dbReference type="Proteomes" id="UP000727407">
    <property type="component" value="Unassembled WGS sequence"/>
</dbReference>
<name>A0A8J4UTY7_CLAMG</name>
<evidence type="ECO:0000313" key="3">
    <source>
        <dbReference type="EMBL" id="KAF5907467.1"/>
    </source>
</evidence>
<accession>A0A8J4UTY7</accession>
<sequence length="78" mass="9090">MLLVLLLPFDWATSIQMAHERHILQTLERRAPFDSSPDATHERRRQDVLPKKEHQQHALHLSAIKALVHVKCLPLRLS</sequence>
<protein>
    <submittedName>
        <fullName evidence="3">Mediator of RNA polymerase II transcription subunit 23</fullName>
    </submittedName>
</protein>
<evidence type="ECO:0000256" key="1">
    <source>
        <dbReference type="SAM" id="MobiDB-lite"/>
    </source>
</evidence>
<dbReference type="AlphaFoldDB" id="A0A8J4UTY7"/>
<feature type="signal peptide" evidence="2">
    <location>
        <begin position="1"/>
        <end position="17"/>
    </location>
</feature>
<evidence type="ECO:0000256" key="2">
    <source>
        <dbReference type="SAM" id="SignalP"/>
    </source>
</evidence>
<feature type="region of interest" description="Disordered" evidence="1">
    <location>
        <begin position="29"/>
        <end position="52"/>
    </location>
</feature>